<feature type="compositionally biased region" description="Basic and acidic residues" evidence="1">
    <location>
        <begin position="110"/>
        <end position="119"/>
    </location>
</feature>
<dbReference type="InterPro" id="IPR038717">
    <property type="entry name" value="Tc1-like_DDE_dom"/>
</dbReference>
<reference evidence="3" key="1">
    <citation type="submission" date="2020-02" db="EMBL/GenBank/DDBJ databases">
        <authorList>
            <person name="Meier V. D."/>
        </authorList>
    </citation>
    <scope>NUCLEOTIDE SEQUENCE</scope>
    <source>
        <strain evidence="3">AVDCRST_MAG93</strain>
    </source>
</reference>
<gene>
    <name evidence="3" type="ORF">AVDCRST_MAG93-6042</name>
</gene>
<accession>A0A6J4LB37</accession>
<feature type="non-terminal residue" evidence="3">
    <location>
        <position position="1"/>
    </location>
</feature>
<feature type="compositionally biased region" description="Low complexity" evidence="1">
    <location>
        <begin position="89"/>
        <end position="102"/>
    </location>
</feature>
<evidence type="ECO:0000259" key="2">
    <source>
        <dbReference type="Pfam" id="PF13358"/>
    </source>
</evidence>
<evidence type="ECO:0000313" key="3">
    <source>
        <dbReference type="EMBL" id="CAA9327711.1"/>
    </source>
</evidence>
<name>A0A6J4LB37_9CHLR</name>
<dbReference type="EMBL" id="CADCTR010002028">
    <property type="protein sequence ID" value="CAA9327711.1"/>
    <property type="molecule type" value="Genomic_DNA"/>
</dbReference>
<organism evidence="3">
    <name type="scientific">uncultured Chloroflexia bacterium</name>
    <dbReference type="NCBI Taxonomy" id="1672391"/>
    <lineage>
        <taxon>Bacteria</taxon>
        <taxon>Bacillati</taxon>
        <taxon>Chloroflexota</taxon>
        <taxon>Chloroflexia</taxon>
        <taxon>environmental samples</taxon>
    </lineage>
</organism>
<sequence>LCAKRRAVGKNVTPLASMTSEGMGPCKAVIGSITWAPFEAYVERMLATKLSSQRVAVMDNLSAHKGGRLRELIEGAGCEVWCTCRPTRRISTPSSRPSPRSRAAQGSEGPHPRGAERGDGSGAFGCQ</sequence>
<feature type="domain" description="Tc1-like transposase DDE" evidence="2">
    <location>
        <begin position="9"/>
        <end position="82"/>
    </location>
</feature>
<feature type="region of interest" description="Disordered" evidence="1">
    <location>
        <begin position="88"/>
        <end position="127"/>
    </location>
</feature>
<proteinExistence type="predicted"/>
<dbReference type="AlphaFoldDB" id="A0A6J4LB37"/>
<protein>
    <recommendedName>
        <fullName evidence="2">Tc1-like transposase DDE domain-containing protein</fullName>
    </recommendedName>
</protein>
<evidence type="ECO:0000256" key="1">
    <source>
        <dbReference type="SAM" id="MobiDB-lite"/>
    </source>
</evidence>
<dbReference type="Pfam" id="PF13358">
    <property type="entry name" value="DDE_3"/>
    <property type="match status" value="1"/>
</dbReference>